<feature type="transmembrane region" description="Helical" evidence="1">
    <location>
        <begin position="348"/>
        <end position="372"/>
    </location>
</feature>
<keyword evidence="1" id="KW-0472">Membrane</keyword>
<dbReference type="PANTHER" id="PTHR32309:SF13">
    <property type="entry name" value="FERRIC ENTEROBACTIN TRANSPORT PROTEIN FEPE"/>
    <property type="match status" value="1"/>
</dbReference>
<keyword evidence="1" id="KW-0812">Transmembrane</keyword>
<organism evidence="2 3">
    <name type="scientific">Phaeovulum veldkampii DSM 11550</name>
    <dbReference type="NCBI Taxonomy" id="1185920"/>
    <lineage>
        <taxon>Bacteria</taxon>
        <taxon>Pseudomonadati</taxon>
        <taxon>Pseudomonadota</taxon>
        <taxon>Alphaproteobacteria</taxon>
        <taxon>Rhodobacterales</taxon>
        <taxon>Paracoccaceae</taxon>
        <taxon>Phaeovulum</taxon>
    </lineage>
</organism>
<evidence type="ECO:0000313" key="2">
    <source>
        <dbReference type="EMBL" id="PTE18681.1"/>
    </source>
</evidence>
<evidence type="ECO:0000256" key="1">
    <source>
        <dbReference type="SAM" id="Phobius"/>
    </source>
</evidence>
<dbReference type="InterPro" id="IPR050445">
    <property type="entry name" value="Bact_polysacc_biosynth/exp"/>
</dbReference>
<dbReference type="AlphaFoldDB" id="A0A2T4JL99"/>
<keyword evidence="1" id="KW-1133">Transmembrane helix</keyword>
<keyword evidence="2" id="KW-0762">Sugar transport</keyword>
<keyword evidence="2" id="KW-0813">Transport</keyword>
<dbReference type="Proteomes" id="UP000241899">
    <property type="component" value="Unassembled WGS sequence"/>
</dbReference>
<gene>
    <name evidence="2" type="ORF">C5F46_03525</name>
</gene>
<reference evidence="2 3" key="1">
    <citation type="submission" date="2018-03" db="EMBL/GenBank/DDBJ databases">
        <title>Rhodobacter veldkampii.</title>
        <authorList>
            <person name="Meyer T.E."/>
            <person name="Miller S."/>
            <person name="Lodha T."/>
            <person name="Gandham S."/>
            <person name="Chintalapati S."/>
            <person name="Chintalapati V.R."/>
        </authorList>
    </citation>
    <scope>NUCLEOTIDE SEQUENCE [LARGE SCALE GENOMIC DNA]</scope>
    <source>
        <strain evidence="2 3">DSM 11550</strain>
    </source>
</reference>
<protein>
    <submittedName>
        <fullName evidence="2">Sugar transporter</fullName>
    </submittedName>
</protein>
<sequence>MAGLAQVKRRHRGLLVSFLVLVALPLAAMILYLWLVATDQYASTVGFTVRKQEGVGATDLMGGLAQFTGASASSEADILYEFIQSQEIVQAIDARVDLARLYAGPWPKDPVFSFRSGASIEDLVRHWQRMVKISYDQATGLIEVQALAFSAPAAQLVATEIIRESQNKINDMNASARADVMRHAEADLVASVARLKAAREALTRFRTRTQIVDPAADIQGRMGVLNNLQQQLAQALIEYDILQESAAPGDPRLAQGQRRIEVIRARIMDERQTFTGPSDAPGSLAGDYPTLIADYEGLTVDREFAEETYRAALAAVELARSDAARQSLYLAAYIRPTLPETSEFPRRFVLTGVAALILSMIWAIGALVYYSLRDRQ</sequence>
<proteinExistence type="predicted"/>
<comment type="caution">
    <text evidence="2">The sequence shown here is derived from an EMBL/GenBank/DDBJ whole genome shotgun (WGS) entry which is preliminary data.</text>
</comment>
<dbReference type="EMBL" id="PZKF01000005">
    <property type="protein sequence ID" value="PTE18681.1"/>
    <property type="molecule type" value="Genomic_DNA"/>
</dbReference>
<accession>A0A2T4JL99</accession>
<evidence type="ECO:0000313" key="3">
    <source>
        <dbReference type="Proteomes" id="UP000241899"/>
    </source>
</evidence>
<dbReference type="GO" id="GO:0005886">
    <property type="term" value="C:plasma membrane"/>
    <property type="evidence" value="ECO:0007669"/>
    <property type="project" value="TreeGrafter"/>
</dbReference>
<name>A0A2T4JL99_9RHOB</name>
<keyword evidence="3" id="KW-1185">Reference proteome</keyword>
<feature type="transmembrane region" description="Helical" evidence="1">
    <location>
        <begin position="12"/>
        <end position="35"/>
    </location>
</feature>
<dbReference type="PANTHER" id="PTHR32309">
    <property type="entry name" value="TYROSINE-PROTEIN KINASE"/>
    <property type="match status" value="1"/>
</dbReference>
<dbReference type="GO" id="GO:0004713">
    <property type="term" value="F:protein tyrosine kinase activity"/>
    <property type="evidence" value="ECO:0007669"/>
    <property type="project" value="TreeGrafter"/>
</dbReference>